<keyword evidence="3" id="KW-0418">Kinase</keyword>
<keyword evidence="3" id="KW-0808">Transferase</keyword>
<keyword evidence="4" id="KW-1185">Reference proteome</keyword>
<name>A0A7G6X923_9ACTN</name>
<evidence type="ECO:0000256" key="1">
    <source>
        <dbReference type="SAM" id="MobiDB-lite"/>
    </source>
</evidence>
<dbReference type="AlphaFoldDB" id="A0A7G6X923"/>
<evidence type="ECO:0000313" key="4">
    <source>
        <dbReference type="Proteomes" id="UP000515563"/>
    </source>
</evidence>
<feature type="domain" description="Signal transduction histidine kinase subgroup 3 dimerisation and phosphoacceptor" evidence="2">
    <location>
        <begin position="176"/>
        <end position="214"/>
    </location>
</feature>
<organism evidence="3 4">
    <name type="scientific">Kribbella qitaiheensis</name>
    <dbReference type="NCBI Taxonomy" id="1544730"/>
    <lineage>
        <taxon>Bacteria</taxon>
        <taxon>Bacillati</taxon>
        <taxon>Actinomycetota</taxon>
        <taxon>Actinomycetes</taxon>
        <taxon>Propionibacteriales</taxon>
        <taxon>Kribbellaceae</taxon>
        <taxon>Kribbella</taxon>
    </lineage>
</organism>
<gene>
    <name evidence="3" type="ORF">F1D05_02565</name>
</gene>
<sequence>MTGRFQRPYCHSYGQSGAFGCAATAGSGAGRGKRTSGCIWNCSLGLVHSQRPGASAGAAGYSARSRGNRAHQTPSGLGLRDWVDSARADADRQLPGLHCGSSALLRAVSDSWTPQPAYRAGSARGGRSRCGGDGPARLRSGGCGRAVRDDVAGAWVCGYVVAQQRLHSREFVLQQERMRIARELHDIVAHSMSVITVQAAYGHLIIDERPAEARIPRGDRGRRTAYPRRAAATARRASIGAERSGGARSGAGAGPVGSVDRAHRLRRGRGAADRDRSACRRTGGDRPVGVPDRSGSTDECRQARGDRNGRGAHRLPPERAGDQGH</sequence>
<dbReference type="InterPro" id="IPR011712">
    <property type="entry name" value="Sig_transdc_His_kin_sub3_dim/P"/>
</dbReference>
<reference evidence="4" key="1">
    <citation type="submission" date="2019-09" db="EMBL/GenBank/DDBJ databases">
        <title>Antimicrobial potential of Antarctic Bacteria.</title>
        <authorList>
            <person name="Benaud N."/>
            <person name="Edwards R.J."/>
            <person name="Ferrari B.C."/>
        </authorList>
    </citation>
    <scope>NUCLEOTIDE SEQUENCE [LARGE SCALE GENOMIC DNA]</scope>
    <source>
        <strain evidence="4">SPB151</strain>
    </source>
</reference>
<feature type="region of interest" description="Disordered" evidence="1">
    <location>
        <begin position="215"/>
        <end position="325"/>
    </location>
</feature>
<evidence type="ECO:0000313" key="3">
    <source>
        <dbReference type="EMBL" id="QNE22738.1"/>
    </source>
</evidence>
<dbReference type="EMBL" id="CP043661">
    <property type="protein sequence ID" value="QNE22738.1"/>
    <property type="molecule type" value="Genomic_DNA"/>
</dbReference>
<dbReference type="GO" id="GO:0046983">
    <property type="term" value="F:protein dimerization activity"/>
    <property type="evidence" value="ECO:0007669"/>
    <property type="project" value="InterPro"/>
</dbReference>
<accession>A0A7G6X923</accession>
<dbReference type="Proteomes" id="UP000515563">
    <property type="component" value="Chromosome"/>
</dbReference>
<feature type="compositionally biased region" description="Basic and acidic residues" evidence="1">
    <location>
        <begin position="295"/>
        <end position="325"/>
    </location>
</feature>
<dbReference type="Pfam" id="PF07730">
    <property type="entry name" value="HisKA_3"/>
    <property type="match status" value="1"/>
</dbReference>
<proteinExistence type="predicted"/>
<feature type="compositionally biased region" description="Low complexity" evidence="1">
    <location>
        <begin position="227"/>
        <end position="246"/>
    </location>
</feature>
<reference evidence="3 4" key="2">
    <citation type="journal article" date="2020" name="Microbiol. Resour. Announc.">
        <title>Antarctic desert soil bacteria exhibit high novel natural product potential, evaluated through long-read genome sequencing and comparative genomics.</title>
        <authorList>
            <person name="Benaud N."/>
            <person name="Edwards R.J."/>
            <person name="Amos T.G."/>
            <person name="D'Agostino P.M."/>
            <person name="Gutierrez-Chavez C."/>
            <person name="Montgomery K."/>
            <person name="Nicetic I."/>
            <person name="Ferrari B.C."/>
        </authorList>
    </citation>
    <scope>NUCLEOTIDE SEQUENCE [LARGE SCALE GENOMIC DNA]</scope>
    <source>
        <strain evidence="3 4">SPB151</strain>
    </source>
</reference>
<dbReference type="KEGG" id="kqi:F1D05_02565"/>
<dbReference type="GO" id="GO:0016020">
    <property type="term" value="C:membrane"/>
    <property type="evidence" value="ECO:0007669"/>
    <property type="project" value="InterPro"/>
</dbReference>
<evidence type="ECO:0000259" key="2">
    <source>
        <dbReference type="Pfam" id="PF07730"/>
    </source>
</evidence>
<dbReference type="PROSITE" id="PS51257">
    <property type="entry name" value="PROKAR_LIPOPROTEIN"/>
    <property type="match status" value="1"/>
</dbReference>
<feature type="region of interest" description="Disordered" evidence="1">
    <location>
        <begin position="55"/>
        <end position="78"/>
    </location>
</feature>
<feature type="compositionally biased region" description="Basic and acidic residues" evidence="1">
    <location>
        <begin position="270"/>
        <end position="284"/>
    </location>
</feature>
<feature type="region of interest" description="Disordered" evidence="1">
    <location>
        <begin position="117"/>
        <end position="141"/>
    </location>
</feature>
<protein>
    <submittedName>
        <fullName evidence="3">Histidine kinase</fullName>
    </submittedName>
</protein>
<dbReference type="GO" id="GO:0000155">
    <property type="term" value="F:phosphorelay sensor kinase activity"/>
    <property type="evidence" value="ECO:0007669"/>
    <property type="project" value="InterPro"/>
</dbReference>
<feature type="compositionally biased region" description="Low complexity" evidence="1">
    <location>
        <begin position="55"/>
        <end position="65"/>
    </location>
</feature>
<dbReference type="Gene3D" id="1.20.5.1930">
    <property type="match status" value="1"/>
</dbReference>